<evidence type="ECO:0000313" key="2">
    <source>
        <dbReference type="Proteomes" id="UP000063308"/>
    </source>
</evidence>
<gene>
    <name evidence="1" type="ORF">NK6_8846</name>
</gene>
<organism evidence="1 2">
    <name type="scientific">Bradyrhizobium diazoefficiens</name>
    <dbReference type="NCBI Taxonomy" id="1355477"/>
    <lineage>
        <taxon>Bacteria</taxon>
        <taxon>Pseudomonadati</taxon>
        <taxon>Pseudomonadota</taxon>
        <taxon>Alphaproteobacteria</taxon>
        <taxon>Hyphomicrobiales</taxon>
        <taxon>Nitrobacteraceae</taxon>
        <taxon>Bradyrhizobium</taxon>
    </lineage>
</organism>
<sequence>MPTTTLRDSNILQDFTVWIGDNGKIGEAPNFQPPEININTEEFRGGGMDVTIEIPMGVEKIEFDFELHTWDVDVWNNLGYGPGSIDVPVKFYGYMLTPGGAEKGVQIYTRSLIKSIKPSKVEPGKKVTLSVHLVANYYRQVVDGRKVTEIDVFNKVTIIGGEDKTARARTLLGIGGISSSL</sequence>
<dbReference type="InterPro" id="IPR006498">
    <property type="entry name" value="Tail_tube"/>
</dbReference>
<evidence type="ECO:0000313" key="1">
    <source>
        <dbReference type="EMBL" id="BAR61990.1"/>
    </source>
</evidence>
<reference evidence="1 2" key="1">
    <citation type="submission" date="2014-11" db="EMBL/GenBank/DDBJ databases">
        <title>Symbiosis island explosion on the genome of extra-slow-growing strains of soybean bradyrhizobia with massive insertion sequences.</title>
        <authorList>
            <person name="Iida T."/>
            <person name="Minamisawa K."/>
        </authorList>
    </citation>
    <scope>NUCLEOTIDE SEQUENCE [LARGE SCALE GENOMIC DNA]</scope>
    <source>
        <strain evidence="1 2">NK6</strain>
    </source>
</reference>
<dbReference type="AlphaFoldDB" id="A0A0E3VX39"/>
<dbReference type="Proteomes" id="UP000063308">
    <property type="component" value="Chromosome"/>
</dbReference>
<proteinExistence type="predicted"/>
<dbReference type="Pfam" id="PF04985">
    <property type="entry name" value="Phage_tube"/>
    <property type="match status" value="1"/>
</dbReference>
<dbReference type="EMBL" id="AP014685">
    <property type="protein sequence ID" value="BAR61990.1"/>
    <property type="molecule type" value="Genomic_DNA"/>
</dbReference>
<name>A0A0E3VX39_9BRAD</name>
<accession>A0A0E3VX39</accession>
<protein>
    <submittedName>
        <fullName evidence="1">Uncharacterized protein</fullName>
    </submittedName>
</protein>